<dbReference type="AlphaFoldDB" id="A0A9Q1FU49"/>
<evidence type="ECO:0000313" key="1">
    <source>
        <dbReference type="EMBL" id="KAJ8365693.1"/>
    </source>
</evidence>
<comment type="caution">
    <text evidence="1">The sequence shown here is derived from an EMBL/GenBank/DDBJ whole genome shotgun (WGS) entry which is preliminary data.</text>
</comment>
<proteinExistence type="predicted"/>
<protein>
    <submittedName>
        <fullName evidence="1">Uncharacterized protein</fullName>
    </submittedName>
</protein>
<dbReference type="Proteomes" id="UP001152622">
    <property type="component" value="Chromosome 4"/>
</dbReference>
<name>A0A9Q1FU49_SYNKA</name>
<accession>A0A9Q1FU49</accession>
<sequence length="103" mass="11222">MELSQRTAPSRSILSDHAAVTIFTMARVIEQLELKRQSSRGTLPKRKYTRSHGQAHSCMVDAVLLGHSTGSRAKVLSEIHQTEGSLASSAAVTKGACFMHFLL</sequence>
<evidence type="ECO:0000313" key="2">
    <source>
        <dbReference type="Proteomes" id="UP001152622"/>
    </source>
</evidence>
<dbReference type="EMBL" id="JAINUF010000004">
    <property type="protein sequence ID" value="KAJ8365693.1"/>
    <property type="molecule type" value="Genomic_DNA"/>
</dbReference>
<keyword evidence="2" id="KW-1185">Reference proteome</keyword>
<organism evidence="1 2">
    <name type="scientific">Synaphobranchus kaupii</name>
    <name type="common">Kaup's arrowtooth eel</name>
    <dbReference type="NCBI Taxonomy" id="118154"/>
    <lineage>
        <taxon>Eukaryota</taxon>
        <taxon>Metazoa</taxon>
        <taxon>Chordata</taxon>
        <taxon>Craniata</taxon>
        <taxon>Vertebrata</taxon>
        <taxon>Euteleostomi</taxon>
        <taxon>Actinopterygii</taxon>
        <taxon>Neopterygii</taxon>
        <taxon>Teleostei</taxon>
        <taxon>Anguilliformes</taxon>
        <taxon>Synaphobranchidae</taxon>
        <taxon>Synaphobranchus</taxon>
    </lineage>
</organism>
<reference evidence="1" key="1">
    <citation type="journal article" date="2023" name="Science">
        <title>Genome structures resolve the early diversification of teleost fishes.</title>
        <authorList>
            <person name="Parey E."/>
            <person name="Louis A."/>
            <person name="Montfort J."/>
            <person name="Bouchez O."/>
            <person name="Roques C."/>
            <person name="Iampietro C."/>
            <person name="Lluch J."/>
            <person name="Castinel A."/>
            <person name="Donnadieu C."/>
            <person name="Desvignes T."/>
            <person name="Floi Bucao C."/>
            <person name="Jouanno E."/>
            <person name="Wen M."/>
            <person name="Mejri S."/>
            <person name="Dirks R."/>
            <person name="Jansen H."/>
            <person name="Henkel C."/>
            <person name="Chen W.J."/>
            <person name="Zahm M."/>
            <person name="Cabau C."/>
            <person name="Klopp C."/>
            <person name="Thompson A.W."/>
            <person name="Robinson-Rechavi M."/>
            <person name="Braasch I."/>
            <person name="Lecointre G."/>
            <person name="Bobe J."/>
            <person name="Postlethwait J.H."/>
            <person name="Berthelot C."/>
            <person name="Roest Crollius H."/>
            <person name="Guiguen Y."/>
        </authorList>
    </citation>
    <scope>NUCLEOTIDE SEQUENCE</scope>
    <source>
        <strain evidence="1">WJC10195</strain>
    </source>
</reference>
<gene>
    <name evidence="1" type="ORF">SKAU_G00145240</name>
</gene>